<feature type="domain" description="4Fe-4S ferredoxin-type" evidence="4">
    <location>
        <begin position="304"/>
        <end position="336"/>
    </location>
</feature>
<evidence type="ECO:0000256" key="1">
    <source>
        <dbReference type="ARBA" id="ARBA00022723"/>
    </source>
</evidence>
<proteinExistence type="predicted"/>
<dbReference type="AlphaFoldDB" id="A0A1F4Q1T0"/>
<dbReference type="PROSITE" id="PS51379">
    <property type="entry name" value="4FE4S_FER_2"/>
    <property type="match status" value="2"/>
</dbReference>
<protein>
    <recommendedName>
        <fullName evidence="4">4Fe-4S ferredoxin-type domain-containing protein</fullName>
    </recommendedName>
</protein>
<evidence type="ECO:0000313" key="5">
    <source>
        <dbReference type="EMBL" id="OGB89837.1"/>
    </source>
</evidence>
<dbReference type="Pfam" id="PF17179">
    <property type="entry name" value="Fer4_22"/>
    <property type="match status" value="1"/>
</dbReference>
<dbReference type="InterPro" id="IPR017900">
    <property type="entry name" value="4Fe4S_Fe_S_CS"/>
</dbReference>
<evidence type="ECO:0000313" key="6">
    <source>
        <dbReference type="Proteomes" id="UP000178724"/>
    </source>
</evidence>
<dbReference type="PANTHER" id="PTHR40447:SF1">
    <property type="entry name" value="ANAEROBIC SULFITE REDUCTASE SUBUNIT A"/>
    <property type="match status" value="1"/>
</dbReference>
<evidence type="ECO:0000256" key="2">
    <source>
        <dbReference type="ARBA" id="ARBA00023004"/>
    </source>
</evidence>
<dbReference type="InterPro" id="IPR017896">
    <property type="entry name" value="4Fe4S_Fe-S-bd"/>
</dbReference>
<dbReference type="PANTHER" id="PTHR40447">
    <property type="entry name" value="ANAEROBIC SULFITE REDUCTASE SUBUNIT A"/>
    <property type="match status" value="1"/>
</dbReference>
<dbReference type="EMBL" id="METM01000020">
    <property type="protein sequence ID" value="OGB89837.1"/>
    <property type="molecule type" value="Genomic_DNA"/>
</dbReference>
<dbReference type="SUPFAM" id="SSF46548">
    <property type="entry name" value="alpha-helical ferredoxin"/>
    <property type="match status" value="1"/>
</dbReference>
<dbReference type="PROSITE" id="PS00198">
    <property type="entry name" value="4FE4S_FER_1"/>
    <property type="match status" value="1"/>
</dbReference>
<keyword evidence="3" id="KW-0411">Iron-sulfur</keyword>
<name>A0A1F4Q1T0_UNCSA</name>
<feature type="domain" description="4Fe-4S ferredoxin-type" evidence="4">
    <location>
        <begin position="225"/>
        <end position="257"/>
    </location>
</feature>
<dbReference type="GO" id="GO:0046872">
    <property type="term" value="F:metal ion binding"/>
    <property type="evidence" value="ECO:0007669"/>
    <property type="project" value="UniProtKB-KW"/>
</dbReference>
<reference evidence="5 6" key="1">
    <citation type="journal article" date="2016" name="Nat. Commun.">
        <title>Thousands of microbial genomes shed light on interconnected biogeochemical processes in an aquifer system.</title>
        <authorList>
            <person name="Anantharaman K."/>
            <person name="Brown C.T."/>
            <person name="Hug L.A."/>
            <person name="Sharon I."/>
            <person name="Castelle C.J."/>
            <person name="Probst A.J."/>
            <person name="Thomas B.C."/>
            <person name="Singh A."/>
            <person name="Wilkins M.J."/>
            <person name="Karaoz U."/>
            <person name="Brodie E.L."/>
            <person name="Williams K.H."/>
            <person name="Hubbard S.S."/>
            <person name="Banfield J.F."/>
        </authorList>
    </citation>
    <scope>NUCLEOTIDE SEQUENCE [LARGE SCALE GENOMIC DNA]</scope>
</reference>
<evidence type="ECO:0000256" key="3">
    <source>
        <dbReference type="ARBA" id="ARBA00023014"/>
    </source>
</evidence>
<organism evidence="5 6">
    <name type="scientific">candidate division WOR-1 bacterium RIFCSPHIGHO2_01_FULL_53_15</name>
    <dbReference type="NCBI Taxonomy" id="1802564"/>
    <lineage>
        <taxon>Bacteria</taxon>
        <taxon>Bacillati</taxon>
        <taxon>Saganbacteria</taxon>
    </lineage>
</organism>
<comment type="caution">
    <text evidence="5">The sequence shown here is derived from an EMBL/GenBank/DDBJ whole genome shotgun (WGS) entry which is preliminary data.</text>
</comment>
<evidence type="ECO:0000259" key="4">
    <source>
        <dbReference type="PROSITE" id="PS51379"/>
    </source>
</evidence>
<sequence>MKNYIVKKERLNDLIENLIKTNEVIAPVAHENFTAFAPLSSPDQIVWGAPQTVIPPKQFLYPQSEDLLAYEFSNDEVKITGLNTVKERILFGVHPCDLNAIGQMDRVWAEKNIDSNYPAKRKAMTLVGVDCLTPCSPEAICLRLGGLDPKGRFDLFLTDIGNSFSAEAATPKGEALIEGAVAAKAADKKKLSAVRKKRNLIFDKKEKKLLPKYQDLPKLMKANVDHPVWEEHGKLCYGCGSCNMVCPTCYCFDVQDYMHVSLVKGVRSRVWDGCMTEEFAKVASGENFREDRSHRLRHRTYRKLNYLFDKWGESFCTGCGRCIKACLTKIVSPLEIANEIYSRKI</sequence>
<accession>A0A1F4Q1T0</accession>
<keyword evidence="1" id="KW-0479">Metal-binding</keyword>
<dbReference type="GO" id="GO:0051536">
    <property type="term" value="F:iron-sulfur cluster binding"/>
    <property type="evidence" value="ECO:0007669"/>
    <property type="project" value="UniProtKB-KW"/>
</dbReference>
<keyword evidence="2" id="KW-0408">Iron</keyword>
<gene>
    <name evidence="5" type="ORF">A2625_05240</name>
</gene>
<dbReference type="Proteomes" id="UP000178724">
    <property type="component" value="Unassembled WGS sequence"/>
</dbReference>